<dbReference type="AlphaFoldDB" id="A0A1M5RSV3"/>
<dbReference type="EMBL" id="FQWD01000008">
    <property type="protein sequence ID" value="SHH29138.1"/>
    <property type="molecule type" value="Genomic_DNA"/>
</dbReference>
<keyword evidence="2 9" id="KW-0813">Transport</keyword>
<evidence type="ECO:0000256" key="3">
    <source>
        <dbReference type="ARBA" id="ARBA00022475"/>
    </source>
</evidence>
<sequence>MAFSSSRLPSVIQALDTFSRRVCQACSALSLVMVVVMLVIVVLRYGFQMGWIALQESVTYLHGAVFLLALGYTLQCDGHVRVDVFYRRFSPRRQAMVNFWGTLLLLIPVCGFLLYYAVPYAADSWALMETSKEPGGLPLVFVLKSLIPLGIGILLLQGVSELCRSFLNWRYNTEVQ</sequence>
<evidence type="ECO:0000256" key="5">
    <source>
        <dbReference type="ARBA" id="ARBA00022692"/>
    </source>
</evidence>
<evidence type="ECO:0000313" key="11">
    <source>
        <dbReference type="EMBL" id="SHH29138.1"/>
    </source>
</evidence>
<keyword evidence="5 9" id="KW-0812">Transmembrane</keyword>
<evidence type="ECO:0000256" key="7">
    <source>
        <dbReference type="ARBA" id="ARBA00023136"/>
    </source>
</evidence>
<dbReference type="GO" id="GO:0005886">
    <property type="term" value="C:plasma membrane"/>
    <property type="evidence" value="ECO:0007669"/>
    <property type="project" value="UniProtKB-SubCell"/>
</dbReference>
<reference evidence="12" key="1">
    <citation type="submission" date="2016-11" db="EMBL/GenBank/DDBJ databases">
        <authorList>
            <person name="Varghese N."/>
            <person name="Submissions S."/>
        </authorList>
    </citation>
    <scope>NUCLEOTIDE SEQUENCE [LARGE SCALE GENOMIC DNA]</scope>
    <source>
        <strain evidence="12">CGMCC 1.8995</strain>
    </source>
</reference>
<evidence type="ECO:0000259" key="10">
    <source>
        <dbReference type="Pfam" id="PF04290"/>
    </source>
</evidence>
<dbReference type="GO" id="GO:0022857">
    <property type="term" value="F:transmembrane transporter activity"/>
    <property type="evidence" value="ECO:0007669"/>
    <property type="project" value="UniProtKB-UniRule"/>
</dbReference>
<dbReference type="InterPro" id="IPR007387">
    <property type="entry name" value="TRAP_DctQ"/>
</dbReference>
<feature type="transmembrane region" description="Helical" evidence="9">
    <location>
        <begin position="137"/>
        <end position="156"/>
    </location>
</feature>
<evidence type="ECO:0000256" key="6">
    <source>
        <dbReference type="ARBA" id="ARBA00022989"/>
    </source>
</evidence>
<keyword evidence="7 9" id="KW-0472">Membrane</keyword>
<comment type="subcellular location">
    <subcellularLocation>
        <location evidence="1 9">Cell inner membrane</location>
        <topology evidence="1 9">Multi-pass membrane protein</topology>
    </subcellularLocation>
</comment>
<dbReference type="PANTHER" id="PTHR35011">
    <property type="entry name" value="2,3-DIKETO-L-GULONATE TRAP TRANSPORTER SMALL PERMEASE PROTEIN YIAM"/>
    <property type="match status" value="1"/>
</dbReference>
<keyword evidence="6 9" id="KW-1133">Transmembrane helix</keyword>
<comment type="subunit">
    <text evidence="9">The complex comprises the extracytoplasmic solute receptor protein and the two transmembrane proteins.</text>
</comment>
<evidence type="ECO:0000256" key="4">
    <source>
        <dbReference type="ARBA" id="ARBA00022519"/>
    </source>
</evidence>
<dbReference type="Pfam" id="PF04290">
    <property type="entry name" value="DctQ"/>
    <property type="match status" value="1"/>
</dbReference>
<keyword evidence="12" id="KW-1185">Reference proteome</keyword>
<comment type="function">
    <text evidence="9">Part of the tripartite ATP-independent periplasmic (TRAP) transport system.</text>
</comment>
<proteinExistence type="inferred from homology"/>
<keyword evidence="4 9" id="KW-0997">Cell inner membrane</keyword>
<keyword evidence="3" id="KW-1003">Cell membrane</keyword>
<evidence type="ECO:0000256" key="1">
    <source>
        <dbReference type="ARBA" id="ARBA00004429"/>
    </source>
</evidence>
<feature type="domain" description="Tripartite ATP-independent periplasmic transporters DctQ component" evidence="10">
    <location>
        <begin position="33"/>
        <end position="166"/>
    </location>
</feature>
<evidence type="ECO:0000256" key="8">
    <source>
        <dbReference type="ARBA" id="ARBA00038436"/>
    </source>
</evidence>
<accession>A0A1M5RSV3</accession>
<comment type="similarity">
    <text evidence="8 9">Belongs to the TRAP transporter small permease family.</text>
</comment>
<feature type="transmembrane region" description="Helical" evidence="9">
    <location>
        <begin position="59"/>
        <end position="76"/>
    </location>
</feature>
<dbReference type="PANTHER" id="PTHR35011:SF4">
    <property type="entry name" value="SLL1102 PROTEIN"/>
    <property type="match status" value="1"/>
</dbReference>
<feature type="transmembrane region" description="Helical" evidence="9">
    <location>
        <begin position="28"/>
        <end position="47"/>
    </location>
</feature>
<evidence type="ECO:0000256" key="2">
    <source>
        <dbReference type="ARBA" id="ARBA00022448"/>
    </source>
</evidence>
<organism evidence="11 12">
    <name type="scientific">Marisediminitalea aggregata</name>
    <dbReference type="NCBI Taxonomy" id="634436"/>
    <lineage>
        <taxon>Bacteria</taxon>
        <taxon>Pseudomonadati</taxon>
        <taxon>Pseudomonadota</taxon>
        <taxon>Gammaproteobacteria</taxon>
        <taxon>Alteromonadales</taxon>
        <taxon>Alteromonadaceae</taxon>
        <taxon>Marisediminitalea</taxon>
    </lineage>
</organism>
<feature type="transmembrane region" description="Helical" evidence="9">
    <location>
        <begin position="97"/>
        <end position="117"/>
    </location>
</feature>
<gene>
    <name evidence="11" type="ORF">SAMN05216361_4216</name>
</gene>
<protein>
    <recommendedName>
        <fullName evidence="9">TRAP transporter small permease protein</fullName>
    </recommendedName>
</protein>
<dbReference type="Proteomes" id="UP000184520">
    <property type="component" value="Unassembled WGS sequence"/>
</dbReference>
<name>A0A1M5RSV3_9ALTE</name>
<dbReference type="STRING" id="634436.SAMN05216361_4216"/>
<evidence type="ECO:0000256" key="9">
    <source>
        <dbReference type="RuleBase" id="RU369079"/>
    </source>
</evidence>
<dbReference type="InterPro" id="IPR055348">
    <property type="entry name" value="DctQ"/>
</dbReference>
<dbReference type="OrthoDB" id="9795655at2"/>
<evidence type="ECO:0000313" key="12">
    <source>
        <dbReference type="Proteomes" id="UP000184520"/>
    </source>
</evidence>